<accession>U4U0Z7</accession>
<name>U4U0Z7_DENPD</name>
<keyword evidence="4" id="KW-0547">Nucleotide-binding</keyword>
<dbReference type="GO" id="GO:0005524">
    <property type="term" value="F:ATP binding"/>
    <property type="evidence" value="ECO:0007669"/>
    <property type="project" value="UniProtKB-KW"/>
</dbReference>
<gene>
    <name evidence="9" type="ORF">D910_04930</name>
</gene>
<dbReference type="Pfam" id="PF22931">
    <property type="entry name" value="SAM_TNK"/>
    <property type="match status" value="1"/>
</dbReference>
<evidence type="ECO:0000256" key="7">
    <source>
        <dbReference type="ARBA" id="ARBA00023137"/>
    </source>
</evidence>
<reference evidence="9 10" key="1">
    <citation type="journal article" date="2013" name="Genome Biol.">
        <title>Draft genome of the mountain pine beetle, Dendroctonus ponderosae Hopkins, a major forest pest.</title>
        <authorList>
            <person name="Keeling C.I."/>
            <person name="Yuen M.M."/>
            <person name="Liao N.Y."/>
            <person name="Docking T.R."/>
            <person name="Chan S.K."/>
            <person name="Taylor G.A."/>
            <person name="Palmquist D.L."/>
            <person name="Jackman S.D."/>
            <person name="Nguyen A."/>
            <person name="Li M."/>
            <person name="Henderson H."/>
            <person name="Janes J.K."/>
            <person name="Zhao Y."/>
            <person name="Pandoh P."/>
            <person name="Moore R."/>
            <person name="Sperling F.A."/>
            <person name="Huber D.P."/>
            <person name="Birol I."/>
            <person name="Jones S.J."/>
            <person name="Bohlmann J."/>
        </authorList>
    </citation>
    <scope>NUCLEOTIDE SEQUENCE</scope>
</reference>
<evidence type="ECO:0000256" key="6">
    <source>
        <dbReference type="ARBA" id="ARBA00022840"/>
    </source>
</evidence>
<proteinExistence type="predicted"/>
<keyword evidence="5" id="KW-0418">Kinase</keyword>
<dbReference type="EC" id="2.7.10.2" evidence="1"/>
<keyword evidence="2" id="KW-0728">SH3 domain</keyword>
<evidence type="ECO:0000256" key="1">
    <source>
        <dbReference type="ARBA" id="ARBA00011903"/>
    </source>
</evidence>
<evidence type="ECO:0000256" key="4">
    <source>
        <dbReference type="ARBA" id="ARBA00022741"/>
    </source>
</evidence>
<dbReference type="EMBL" id="KB631965">
    <property type="protein sequence ID" value="ERL87539.1"/>
    <property type="molecule type" value="Genomic_DNA"/>
</dbReference>
<keyword evidence="7" id="KW-0829">Tyrosine-protein kinase</keyword>
<evidence type="ECO:0000259" key="8">
    <source>
        <dbReference type="Pfam" id="PF22931"/>
    </source>
</evidence>
<evidence type="ECO:0000313" key="10">
    <source>
        <dbReference type="Proteomes" id="UP000030742"/>
    </source>
</evidence>
<dbReference type="InterPro" id="IPR055175">
    <property type="entry name" value="ACK/TNK-like_SAM"/>
</dbReference>
<dbReference type="OrthoDB" id="635774at2759"/>
<organism evidence="9 10">
    <name type="scientific">Dendroctonus ponderosae</name>
    <name type="common">Mountain pine beetle</name>
    <dbReference type="NCBI Taxonomy" id="77166"/>
    <lineage>
        <taxon>Eukaryota</taxon>
        <taxon>Metazoa</taxon>
        <taxon>Ecdysozoa</taxon>
        <taxon>Arthropoda</taxon>
        <taxon>Hexapoda</taxon>
        <taxon>Insecta</taxon>
        <taxon>Pterygota</taxon>
        <taxon>Neoptera</taxon>
        <taxon>Endopterygota</taxon>
        <taxon>Coleoptera</taxon>
        <taxon>Polyphaga</taxon>
        <taxon>Cucujiformia</taxon>
        <taxon>Curculionidae</taxon>
        <taxon>Scolytinae</taxon>
        <taxon>Dendroctonus</taxon>
    </lineage>
</organism>
<feature type="domain" description="ACK/TNK-like SAM" evidence="8">
    <location>
        <begin position="9"/>
        <end position="54"/>
    </location>
</feature>
<evidence type="ECO:0000256" key="3">
    <source>
        <dbReference type="ARBA" id="ARBA00022679"/>
    </source>
</evidence>
<keyword evidence="3" id="KW-0808">Transferase</keyword>
<sequence length="106" mass="11586">MAEDGIEWLKEILLDVQLGQFLVPLRDDLLVTRLEHFEFVKPEDLENIGLSKPAELRGILGALLTISGFFGPRSLLGVARRGLPQLSCSLIRASAAEGFIGGVLEQ</sequence>
<dbReference type="AlphaFoldDB" id="U4U0Z7"/>
<dbReference type="GO" id="GO:0004715">
    <property type="term" value="F:non-membrane spanning protein tyrosine kinase activity"/>
    <property type="evidence" value="ECO:0007669"/>
    <property type="project" value="UniProtKB-EC"/>
</dbReference>
<protein>
    <recommendedName>
        <fullName evidence="1">non-specific protein-tyrosine kinase</fullName>
        <ecNumber evidence="1">2.7.10.2</ecNumber>
    </recommendedName>
</protein>
<evidence type="ECO:0000313" key="9">
    <source>
        <dbReference type="EMBL" id="ERL87539.1"/>
    </source>
</evidence>
<dbReference type="Proteomes" id="UP000030742">
    <property type="component" value="Unassembled WGS sequence"/>
</dbReference>
<keyword evidence="6" id="KW-0067">ATP-binding</keyword>
<evidence type="ECO:0000256" key="2">
    <source>
        <dbReference type="ARBA" id="ARBA00022443"/>
    </source>
</evidence>
<evidence type="ECO:0000256" key="5">
    <source>
        <dbReference type="ARBA" id="ARBA00022777"/>
    </source>
</evidence>